<evidence type="ECO:0000313" key="3">
    <source>
        <dbReference type="EMBL" id="KAJ7741585.1"/>
    </source>
</evidence>
<evidence type="ECO:0000313" key="4">
    <source>
        <dbReference type="Proteomes" id="UP001215280"/>
    </source>
</evidence>
<dbReference type="AlphaFoldDB" id="A0AAD7IGS0"/>
<keyword evidence="1" id="KW-0175">Coiled coil</keyword>
<dbReference type="EMBL" id="JARJLG010000122">
    <property type="protein sequence ID" value="KAJ7741585.1"/>
    <property type="molecule type" value="Genomic_DNA"/>
</dbReference>
<sequence>MSRAWTVATGTVIISVASTCITGLYAAFAGKRHANFAAASAFNSAVTTATFFSIREYAVGPTIAVAVGYSRRRRGIVEENDAVPDHLSWSRLRRHNLLDSGLSGAATGGMLRGVTAGRRTVVPAALTAGLACVLLQAAYNELGIQRIKYVGKHSPQLETSLVPVETTTPVKQSLTTRILGTLGVKQLSDEELLVKLRRQRETHLEKIRELEGELDEDKTRND</sequence>
<feature type="coiled-coil region" evidence="1">
    <location>
        <begin position="193"/>
        <end position="220"/>
    </location>
</feature>
<keyword evidence="4" id="KW-1185">Reference proteome</keyword>
<accession>A0AAD7IGS0</accession>
<dbReference type="Proteomes" id="UP001215280">
    <property type="component" value="Unassembled WGS sequence"/>
</dbReference>
<protein>
    <recommendedName>
        <fullName evidence="5">Transmembrane protein</fullName>
    </recommendedName>
</protein>
<keyword evidence="2" id="KW-1133">Transmembrane helix</keyword>
<keyword evidence="2" id="KW-0812">Transmembrane</keyword>
<feature type="transmembrane region" description="Helical" evidence="2">
    <location>
        <begin position="6"/>
        <end position="28"/>
    </location>
</feature>
<evidence type="ECO:0000256" key="1">
    <source>
        <dbReference type="SAM" id="Coils"/>
    </source>
</evidence>
<dbReference type="PANTHER" id="PTHR41390">
    <property type="entry name" value="CHROMOSOME 7, WHOLE GENOME SHOTGUN SEQUENCE"/>
    <property type="match status" value="1"/>
</dbReference>
<dbReference type="PANTHER" id="PTHR41390:SF1">
    <property type="entry name" value="NADH-UBIQUINONE OXIDOREDUCTASE 213 KDA SUBUNIT"/>
    <property type="match status" value="1"/>
</dbReference>
<comment type="caution">
    <text evidence="3">The sequence shown here is derived from an EMBL/GenBank/DDBJ whole genome shotgun (WGS) entry which is preliminary data.</text>
</comment>
<keyword evidence="2" id="KW-0472">Membrane</keyword>
<organism evidence="3 4">
    <name type="scientific">Mycena maculata</name>
    <dbReference type="NCBI Taxonomy" id="230809"/>
    <lineage>
        <taxon>Eukaryota</taxon>
        <taxon>Fungi</taxon>
        <taxon>Dikarya</taxon>
        <taxon>Basidiomycota</taxon>
        <taxon>Agaricomycotina</taxon>
        <taxon>Agaricomycetes</taxon>
        <taxon>Agaricomycetidae</taxon>
        <taxon>Agaricales</taxon>
        <taxon>Marasmiineae</taxon>
        <taxon>Mycenaceae</taxon>
        <taxon>Mycena</taxon>
    </lineage>
</organism>
<reference evidence="3" key="1">
    <citation type="submission" date="2023-03" db="EMBL/GenBank/DDBJ databases">
        <title>Massive genome expansion in bonnet fungi (Mycena s.s.) driven by repeated elements and novel gene families across ecological guilds.</title>
        <authorList>
            <consortium name="Lawrence Berkeley National Laboratory"/>
            <person name="Harder C.B."/>
            <person name="Miyauchi S."/>
            <person name="Viragh M."/>
            <person name="Kuo A."/>
            <person name="Thoen E."/>
            <person name="Andreopoulos B."/>
            <person name="Lu D."/>
            <person name="Skrede I."/>
            <person name="Drula E."/>
            <person name="Henrissat B."/>
            <person name="Morin E."/>
            <person name="Kohler A."/>
            <person name="Barry K."/>
            <person name="LaButti K."/>
            <person name="Morin E."/>
            <person name="Salamov A."/>
            <person name="Lipzen A."/>
            <person name="Mereny Z."/>
            <person name="Hegedus B."/>
            <person name="Baldrian P."/>
            <person name="Stursova M."/>
            <person name="Weitz H."/>
            <person name="Taylor A."/>
            <person name="Grigoriev I.V."/>
            <person name="Nagy L.G."/>
            <person name="Martin F."/>
            <person name="Kauserud H."/>
        </authorList>
    </citation>
    <scope>NUCLEOTIDE SEQUENCE</scope>
    <source>
        <strain evidence="3">CBHHK188m</strain>
    </source>
</reference>
<evidence type="ECO:0008006" key="5">
    <source>
        <dbReference type="Google" id="ProtNLM"/>
    </source>
</evidence>
<proteinExistence type="predicted"/>
<gene>
    <name evidence="3" type="ORF">DFH07DRAFT_55648</name>
</gene>
<evidence type="ECO:0000256" key="2">
    <source>
        <dbReference type="SAM" id="Phobius"/>
    </source>
</evidence>
<name>A0AAD7IGS0_9AGAR</name>